<evidence type="ECO:0000256" key="1">
    <source>
        <dbReference type="ARBA" id="ARBA00010923"/>
    </source>
</evidence>
<dbReference type="Proteomes" id="UP000005850">
    <property type="component" value="Chromosome"/>
</dbReference>
<sequence>MAEIDKKPEIRFTGFTDAWEQRKLGDILKTHQFSPYLAEPSDYGNYEVIQQGDKSVVGYANGIPFENYPDVVLFGDHTLSLYKPREPFFVATDGVKILSADGLEGNFLFTLLERYKPESQGYKRHFTILKNERGWITENKEEQAKIGSFFKGLDHLITLHQRKYDKLVIVKKSLLEKMFPKDGANVPEIRFAGFTDDWEQFMVSDVLTEQSRPIEMDDKETYQLITVKRRNGGIVSRGFYKGKDILVKNYYEVHEGDYVISKRQIIHGANGIVPKSLDKSIVSNEYLVCSGNEHITSEFWGLMSKLPEMYRLFFLSSYGVDIEKMVFDVEDWKKRMITIPSIPEQNKITEYFATLDNLISLHQHNLEKLKNIKKSMLEKIFV</sequence>
<evidence type="ECO:0000256" key="3">
    <source>
        <dbReference type="ARBA" id="ARBA00023125"/>
    </source>
</evidence>
<dbReference type="InterPro" id="IPR000055">
    <property type="entry name" value="Restrct_endonuc_typeI_TRD"/>
</dbReference>
<protein>
    <submittedName>
        <fullName evidence="5">Type I restriction modification DNA specificity domain protein</fullName>
    </submittedName>
</protein>
<dbReference type="PANTHER" id="PTHR30408">
    <property type="entry name" value="TYPE-1 RESTRICTION ENZYME ECOKI SPECIFICITY PROTEIN"/>
    <property type="match status" value="1"/>
</dbReference>
<evidence type="ECO:0000313" key="5">
    <source>
        <dbReference type="EMBL" id="AIG28416.1"/>
    </source>
</evidence>
<reference evidence="5 6" key="1">
    <citation type="journal article" date="2011" name="J. Bacteriol.">
        <title>Genome sequence of Brevibacillus laterosporus LMG 15441, a pathogen of invertebrates.</title>
        <authorList>
            <person name="Djukic M."/>
            <person name="Poehlein A."/>
            <person name="Thurmer A."/>
            <person name="Daniel R."/>
        </authorList>
    </citation>
    <scope>NUCLEOTIDE SEQUENCE [LARGE SCALE GENOMIC DNA]</scope>
    <source>
        <strain evidence="5 6">LMG 15441</strain>
    </source>
</reference>
<evidence type="ECO:0000256" key="2">
    <source>
        <dbReference type="ARBA" id="ARBA00022747"/>
    </source>
</evidence>
<dbReference type="InterPro" id="IPR044946">
    <property type="entry name" value="Restrct_endonuc_typeI_TRD_sf"/>
</dbReference>
<feature type="domain" description="Type I restriction modification DNA specificity" evidence="4">
    <location>
        <begin position="196"/>
        <end position="370"/>
    </location>
</feature>
<dbReference type="STRING" id="1042163.BRLA_c041410"/>
<dbReference type="PANTHER" id="PTHR30408:SF12">
    <property type="entry name" value="TYPE I RESTRICTION ENZYME MJAVIII SPECIFICITY SUBUNIT"/>
    <property type="match status" value="1"/>
</dbReference>
<keyword evidence="2" id="KW-0680">Restriction system</keyword>
<dbReference type="Gene3D" id="1.10.287.1120">
    <property type="entry name" value="Bipartite methylase S protein"/>
    <property type="match status" value="1"/>
</dbReference>
<evidence type="ECO:0000313" key="6">
    <source>
        <dbReference type="Proteomes" id="UP000005850"/>
    </source>
</evidence>
<dbReference type="RefSeq" id="WP_003334586.1">
    <property type="nucleotide sequence ID" value="NZ_CP007806.1"/>
</dbReference>
<proteinExistence type="inferred from homology"/>
<gene>
    <name evidence="5" type="ORF">BRLA_c041410</name>
</gene>
<dbReference type="SUPFAM" id="SSF116734">
    <property type="entry name" value="DNA methylase specificity domain"/>
    <property type="match status" value="2"/>
</dbReference>
<dbReference type="EMBL" id="CP007806">
    <property type="protein sequence ID" value="AIG28416.1"/>
    <property type="molecule type" value="Genomic_DNA"/>
</dbReference>
<name>A0A075RAJ4_BRELA</name>
<organism evidence="5 6">
    <name type="scientific">Brevibacillus laterosporus LMG 15441</name>
    <dbReference type="NCBI Taxonomy" id="1042163"/>
    <lineage>
        <taxon>Bacteria</taxon>
        <taxon>Bacillati</taxon>
        <taxon>Bacillota</taxon>
        <taxon>Bacilli</taxon>
        <taxon>Bacillales</taxon>
        <taxon>Paenibacillaceae</taxon>
        <taxon>Brevibacillus</taxon>
    </lineage>
</organism>
<keyword evidence="3" id="KW-0238">DNA-binding</keyword>
<dbReference type="Gene3D" id="3.90.220.20">
    <property type="entry name" value="DNA methylase specificity domains"/>
    <property type="match status" value="2"/>
</dbReference>
<dbReference type="GO" id="GO:0003677">
    <property type="term" value="F:DNA binding"/>
    <property type="evidence" value="ECO:0007669"/>
    <property type="project" value="UniProtKB-KW"/>
</dbReference>
<dbReference type="GO" id="GO:0009307">
    <property type="term" value="P:DNA restriction-modification system"/>
    <property type="evidence" value="ECO:0007669"/>
    <property type="project" value="UniProtKB-KW"/>
</dbReference>
<evidence type="ECO:0000259" key="4">
    <source>
        <dbReference type="Pfam" id="PF01420"/>
    </source>
</evidence>
<dbReference type="Pfam" id="PF01420">
    <property type="entry name" value="Methylase_S"/>
    <property type="match status" value="2"/>
</dbReference>
<accession>A0A075RAJ4</accession>
<dbReference type="HOGENOM" id="CLU_021095_0_3_9"/>
<feature type="domain" description="Type I restriction modification DNA specificity" evidence="4">
    <location>
        <begin position="18"/>
        <end position="167"/>
    </location>
</feature>
<dbReference type="InterPro" id="IPR052021">
    <property type="entry name" value="Type-I_RS_S_subunit"/>
</dbReference>
<comment type="similarity">
    <text evidence="1">Belongs to the type-I restriction system S methylase family.</text>
</comment>
<keyword evidence="6" id="KW-1185">Reference proteome</keyword>
<dbReference type="REBASE" id="40456">
    <property type="entry name" value="S.Bla15441ORF10190P"/>
</dbReference>
<dbReference type="AlphaFoldDB" id="A0A075RAJ4"/>
<dbReference type="eggNOG" id="COG0732">
    <property type="taxonomic scope" value="Bacteria"/>
</dbReference>
<dbReference type="KEGG" id="blr:BRLA_c041410"/>